<dbReference type="GeneID" id="38089326"/>
<organism evidence="10">
    <name type="scientific">Montagnia macrospora</name>
    <dbReference type="NCBI Taxonomy" id="2662032"/>
    <lineage>
        <taxon>Eukaryota</taxon>
        <taxon>Rhodophyta</taxon>
        <taxon>Florideophyceae</taxon>
        <taxon>Nemaliophycidae</taxon>
        <taxon>Batrachospermales</taxon>
        <taxon>Batrachospermaceae</taxon>
        <taxon>Montagnia</taxon>
    </lineage>
</organism>
<feature type="binding site" description="axial binding residue" evidence="8">
    <location>
        <position position="86"/>
    </location>
    <ligand>
        <name>heme</name>
        <dbReference type="ChEBI" id="CHEBI:30413"/>
        <note>ligand shared with second transmembrane subunit</note>
    </ligand>
    <ligandPart>
        <name>Fe</name>
        <dbReference type="ChEBI" id="CHEBI:18248"/>
    </ligandPart>
</feature>
<sequence>MSYSFTFNRPLSPHIVIYKLNFILLRSILHRISGLVLSLIFVILIVLNEVVTNSNFMFLSFFFWNYIAFVFFLIIKNLFLSFFFYHTISGLFHFYTNVIRNYDFFSVH</sequence>
<comment type="cofactor">
    <cofactor evidence="8">
        <name>heme</name>
        <dbReference type="ChEBI" id="CHEBI:30413"/>
    </cofactor>
    <text evidence="8">The heme is bound between the two transmembrane subunits.</text>
</comment>
<keyword evidence="7 9" id="KW-0472">Membrane</keyword>
<dbReference type="InterPro" id="IPR000701">
    <property type="entry name" value="SuccDH_FuR_B_TM-su"/>
</dbReference>
<evidence type="ECO:0000313" key="10">
    <source>
        <dbReference type="EMBL" id="AVK39489.1"/>
    </source>
</evidence>
<dbReference type="InterPro" id="IPR034804">
    <property type="entry name" value="SQR/QFR_C/D"/>
</dbReference>
<dbReference type="AlphaFoldDB" id="A0A343UXT2"/>
<name>A0A343UXT2_9FLOR</name>
<dbReference type="EMBL" id="MG787094">
    <property type="protein sequence ID" value="AVK39489.1"/>
    <property type="molecule type" value="Genomic_DNA"/>
</dbReference>
<geneLocation type="mitochondrion" evidence="10"/>
<dbReference type="SUPFAM" id="SSF81343">
    <property type="entry name" value="Fumarate reductase respiratory complex transmembrane subunits"/>
    <property type="match status" value="1"/>
</dbReference>
<dbReference type="GO" id="GO:0046872">
    <property type="term" value="F:metal ion binding"/>
    <property type="evidence" value="ECO:0007669"/>
    <property type="project" value="UniProtKB-KW"/>
</dbReference>
<keyword evidence="5 9" id="KW-1133">Transmembrane helix</keyword>
<feature type="transmembrane region" description="Helical" evidence="9">
    <location>
        <begin position="28"/>
        <end position="51"/>
    </location>
</feature>
<evidence type="ECO:0000256" key="6">
    <source>
        <dbReference type="ARBA" id="ARBA00023004"/>
    </source>
</evidence>
<dbReference type="Gene3D" id="1.20.1300.10">
    <property type="entry name" value="Fumarate reductase/succinate dehydrogenase, transmembrane subunit"/>
    <property type="match status" value="1"/>
</dbReference>
<dbReference type="GO" id="GO:0006099">
    <property type="term" value="P:tricarboxylic acid cycle"/>
    <property type="evidence" value="ECO:0007669"/>
    <property type="project" value="InterPro"/>
</dbReference>
<protein>
    <submittedName>
        <fullName evidence="10">Succinate:cytochrome c oxidoreductase subunit 3</fullName>
    </submittedName>
</protein>
<comment type="subcellular location">
    <subcellularLocation>
        <location evidence="1">Membrane</location>
    </subcellularLocation>
</comment>
<evidence type="ECO:0000256" key="1">
    <source>
        <dbReference type="ARBA" id="ARBA00004370"/>
    </source>
</evidence>
<evidence type="ECO:0000256" key="7">
    <source>
        <dbReference type="ARBA" id="ARBA00023136"/>
    </source>
</evidence>
<keyword evidence="10" id="KW-0496">Mitochondrion</keyword>
<keyword evidence="6 8" id="KW-0408">Iron</keyword>
<dbReference type="Pfam" id="PF01127">
    <property type="entry name" value="Sdh_cyt"/>
    <property type="match status" value="1"/>
</dbReference>
<evidence type="ECO:0000256" key="4">
    <source>
        <dbReference type="ARBA" id="ARBA00022723"/>
    </source>
</evidence>
<evidence type="ECO:0000256" key="2">
    <source>
        <dbReference type="ARBA" id="ARBA00022617"/>
    </source>
</evidence>
<evidence type="ECO:0000256" key="8">
    <source>
        <dbReference type="PIRSR" id="PIRSR000178-1"/>
    </source>
</evidence>
<evidence type="ECO:0000256" key="9">
    <source>
        <dbReference type="SAM" id="Phobius"/>
    </source>
</evidence>
<keyword evidence="3 9" id="KW-0812">Transmembrane</keyword>
<dbReference type="GO" id="GO:0016020">
    <property type="term" value="C:membrane"/>
    <property type="evidence" value="ECO:0007669"/>
    <property type="project" value="UniProtKB-SubCell"/>
</dbReference>
<proteinExistence type="predicted"/>
<evidence type="ECO:0000256" key="5">
    <source>
        <dbReference type="ARBA" id="ARBA00022989"/>
    </source>
</evidence>
<dbReference type="GO" id="GO:0009055">
    <property type="term" value="F:electron transfer activity"/>
    <property type="evidence" value="ECO:0007669"/>
    <property type="project" value="InterPro"/>
</dbReference>
<dbReference type="InterPro" id="IPR014314">
    <property type="entry name" value="Succ_DH_cytb556"/>
</dbReference>
<keyword evidence="4 8" id="KW-0479">Metal-binding</keyword>
<evidence type="ECO:0000256" key="3">
    <source>
        <dbReference type="ARBA" id="ARBA00022692"/>
    </source>
</evidence>
<reference evidence="10" key="2">
    <citation type="submission" date="2018-01" db="EMBL/GenBank/DDBJ databases">
        <authorList>
            <person name="Gaut B.S."/>
            <person name="Morton B.R."/>
            <person name="Clegg M.T."/>
            <person name="Duvall M.R."/>
        </authorList>
    </citation>
    <scope>NUCLEOTIDE SEQUENCE</scope>
    <source>
        <strain evidence="10">J.0232</strain>
    </source>
</reference>
<dbReference type="RefSeq" id="YP_009515526.1">
    <property type="nucleotide sequence ID" value="NC_039404.1"/>
</dbReference>
<dbReference type="PIRSF" id="PIRSF000178">
    <property type="entry name" value="SDH_cyt_b560"/>
    <property type="match status" value="1"/>
</dbReference>
<keyword evidence="2 8" id="KW-0349">Heme</keyword>
<feature type="transmembrane region" description="Helical" evidence="9">
    <location>
        <begin position="63"/>
        <end position="85"/>
    </location>
</feature>
<reference evidence="10" key="1">
    <citation type="journal article" date="2018" name="Mitochondrial DNA Part B Resour">
        <title>Complete mitochondrial genomes of six species of the freshwater red algal order Batrachospermales (Rhodophyta).</title>
        <authorList>
            <person name="Paiano M.O."/>
            <person name="Del Cortona A."/>
            <person name="Costa J.F."/>
            <person name="Liu S.-L."/>
            <person name="Verbruggen H."/>
            <person name="De Clerck O."/>
            <person name="Necchi O."/>
        </authorList>
    </citation>
    <scope>NUCLEOTIDE SEQUENCE</scope>
    <source>
        <strain evidence="10">J.0232</strain>
    </source>
</reference>
<gene>
    <name evidence="10" type="primary">sdh3</name>
</gene>
<accession>A0A343UXT2</accession>